<evidence type="ECO:0000313" key="7">
    <source>
        <dbReference type="EMBL" id="MWA04915.1"/>
    </source>
</evidence>
<dbReference type="InterPro" id="IPR005467">
    <property type="entry name" value="His_kinase_dom"/>
</dbReference>
<evidence type="ECO:0000256" key="4">
    <source>
        <dbReference type="ARBA" id="ARBA00022777"/>
    </source>
</evidence>
<dbReference type="GO" id="GO:0000160">
    <property type="term" value="P:phosphorelay signal transduction system"/>
    <property type="evidence" value="ECO:0007669"/>
    <property type="project" value="UniProtKB-KW"/>
</dbReference>
<dbReference type="EMBL" id="WBMS02000032">
    <property type="protein sequence ID" value="MWA04915.1"/>
    <property type="molecule type" value="Genomic_DNA"/>
</dbReference>
<evidence type="ECO:0000256" key="1">
    <source>
        <dbReference type="ARBA" id="ARBA00000085"/>
    </source>
</evidence>
<dbReference type="Proteomes" id="UP000462055">
    <property type="component" value="Unassembled WGS sequence"/>
</dbReference>
<dbReference type="SUPFAM" id="SSF55874">
    <property type="entry name" value="ATPase domain of HSP90 chaperone/DNA topoisomerase II/histidine kinase"/>
    <property type="match status" value="1"/>
</dbReference>
<keyword evidence="8" id="KW-1185">Reference proteome</keyword>
<keyword evidence="5" id="KW-0902">Two-component regulatory system</keyword>
<feature type="domain" description="Histidine kinase" evidence="6">
    <location>
        <begin position="28"/>
        <end position="96"/>
    </location>
</feature>
<dbReference type="InterPro" id="IPR004358">
    <property type="entry name" value="Sig_transdc_His_kin-like_C"/>
</dbReference>
<evidence type="ECO:0000256" key="2">
    <source>
        <dbReference type="ARBA" id="ARBA00012438"/>
    </source>
</evidence>
<dbReference type="InterPro" id="IPR050736">
    <property type="entry name" value="Sensor_HK_Regulatory"/>
</dbReference>
<keyword evidence="3" id="KW-0808">Transferase</keyword>
<keyword evidence="4" id="KW-0418">Kinase</keyword>
<evidence type="ECO:0000313" key="8">
    <source>
        <dbReference type="Proteomes" id="UP000462055"/>
    </source>
</evidence>
<dbReference type="SMART" id="SM00387">
    <property type="entry name" value="HATPase_c"/>
    <property type="match status" value="1"/>
</dbReference>
<dbReference type="PANTHER" id="PTHR43711:SF1">
    <property type="entry name" value="HISTIDINE KINASE 1"/>
    <property type="match status" value="1"/>
</dbReference>
<organism evidence="7 8">
    <name type="scientific">Actinomadura physcomitrii</name>
    <dbReference type="NCBI Taxonomy" id="2650748"/>
    <lineage>
        <taxon>Bacteria</taxon>
        <taxon>Bacillati</taxon>
        <taxon>Actinomycetota</taxon>
        <taxon>Actinomycetes</taxon>
        <taxon>Streptosporangiales</taxon>
        <taxon>Thermomonosporaceae</taxon>
        <taxon>Actinomadura</taxon>
    </lineage>
</organism>
<dbReference type="GO" id="GO:0004673">
    <property type="term" value="F:protein histidine kinase activity"/>
    <property type="evidence" value="ECO:0007669"/>
    <property type="project" value="UniProtKB-EC"/>
</dbReference>
<name>A0A6I4MJZ9_9ACTN</name>
<evidence type="ECO:0000259" key="6">
    <source>
        <dbReference type="PROSITE" id="PS50109"/>
    </source>
</evidence>
<evidence type="ECO:0000256" key="3">
    <source>
        <dbReference type="ARBA" id="ARBA00022679"/>
    </source>
</evidence>
<protein>
    <recommendedName>
        <fullName evidence="2">histidine kinase</fullName>
        <ecNumber evidence="2">2.7.13.3</ecNumber>
    </recommendedName>
</protein>
<dbReference type="EC" id="2.7.13.3" evidence="2"/>
<dbReference type="InterPro" id="IPR036890">
    <property type="entry name" value="HATPase_C_sf"/>
</dbReference>
<accession>A0A6I4MJZ9</accession>
<sequence length="97" mass="10826">MTIGRASNSAPAPRFLMLRTAAYRRRIENGPGIPQEEREAVFQRFYRRADARRSDPEGTGLGLPIARQIARAHHGDLHIADHPGGTRMLLRLPCTSP</sequence>
<comment type="caution">
    <text evidence="7">The sequence shown here is derived from an EMBL/GenBank/DDBJ whole genome shotgun (WGS) entry which is preliminary data.</text>
</comment>
<dbReference type="PRINTS" id="PR00344">
    <property type="entry name" value="BCTRLSENSOR"/>
</dbReference>
<evidence type="ECO:0000256" key="5">
    <source>
        <dbReference type="ARBA" id="ARBA00023012"/>
    </source>
</evidence>
<dbReference type="AlphaFoldDB" id="A0A6I4MJZ9"/>
<dbReference type="Gene3D" id="3.30.565.10">
    <property type="entry name" value="Histidine kinase-like ATPase, C-terminal domain"/>
    <property type="match status" value="1"/>
</dbReference>
<dbReference type="PROSITE" id="PS50109">
    <property type="entry name" value="HIS_KIN"/>
    <property type="match status" value="1"/>
</dbReference>
<dbReference type="InterPro" id="IPR003594">
    <property type="entry name" value="HATPase_dom"/>
</dbReference>
<gene>
    <name evidence="7" type="ORF">F8568_032030</name>
</gene>
<dbReference type="Pfam" id="PF02518">
    <property type="entry name" value="HATPase_c"/>
    <property type="match status" value="1"/>
</dbReference>
<proteinExistence type="predicted"/>
<reference evidence="7" key="1">
    <citation type="submission" date="2019-12" db="EMBL/GenBank/DDBJ databases">
        <title>Actinomadura physcomitrii sp. nov., a novel actinomycete isolated from moss [Physcomitrium sphaericum (Ludw) Fuernr].</title>
        <authorList>
            <person name="Zhuang X."/>
        </authorList>
    </citation>
    <scope>NUCLEOTIDE SEQUENCE [LARGE SCALE GENOMIC DNA]</scope>
    <source>
        <strain evidence="7">LD22</strain>
    </source>
</reference>
<dbReference type="PANTHER" id="PTHR43711">
    <property type="entry name" value="TWO-COMPONENT HISTIDINE KINASE"/>
    <property type="match status" value="1"/>
</dbReference>
<dbReference type="CDD" id="cd00075">
    <property type="entry name" value="HATPase"/>
    <property type="match status" value="1"/>
</dbReference>
<comment type="catalytic activity">
    <reaction evidence="1">
        <text>ATP + protein L-histidine = ADP + protein N-phospho-L-histidine.</text>
        <dbReference type="EC" id="2.7.13.3"/>
    </reaction>
</comment>